<feature type="compositionally biased region" description="Low complexity" evidence="1">
    <location>
        <begin position="118"/>
        <end position="208"/>
    </location>
</feature>
<dbReference type="AlphaFoldDB" id="A0A1H1T8N8"/>
<dbReference type="RefSeq" id="WP_231701451.1">
    <property type="nucleotide sequence ID" value="NZ_LT629736.1"/>
</dbReference>
<reference evidence="3" key="1">
    <citation type="submission" date="2016-10" db="EMBL/GenBank/DDBJ databases">
        <authorList>
            <person name="Varghese N."/>
            <person name="Submissions S."/>
        </authorList>
    </citation>
    <scope>NUCLEOTIDE SEQUENCE [LARGE SCALE GENOMIC DNA]</scope>
    <source>
        <strain evidence="3">NRRL B-51270</strain>
    </source>
</reference>
<sequence>MQLQQMLNQISNKNAPENVKGWERAASAVTGLMLVKKGLRGRGLTSLMLLATGGMAIMRAVNGRCELKRKLEESQHSGSQGSDKERYSHMPMDSEVHSTDFKSSSTSMPDSTKMGNEASAARGATTSSSSGGSTTPGATSTSSTPGSAGSSTTPGSSSTSSSAAGVGSSSTLGNTTPPTGTGSSGSAGTSGTSGSSSTSGKSGSSGKQ</sequence>
<gene>
    <name evidence="2" type="ORF">SAMN05216421_1758</name>
</gene>
<feature type="region of interest" description="Disordered" evidence="1">
    <location>
        <begin position="70"/>
        <end position="208"/>
    </location>
</feature>
<dbReference type="EMBL" id="LT629736">
    <property type="protein sequence ID" value="SDS56640.1"/>
    <property type="molecule type" value="Genomic_DNA"/>
</dbReference>
<organism evidence="2 3">
    <name type="scientific">Halopseudomonas xinjiangensis</name>
    <dbReference type="NCBI Taxonomy" id="487184"/>
    <lineage>
        <taxon>Bacteria</taxon>
        <taxon>Pseudomonadati</taxon>
        <taxon>Pseudomonadota</taxon>
        <taxon>Gammaproteobacteria</taxon>
        <taxon>Pseudomonadales</taxon>
        <taxon>Pseudomonadaceae</taxon>
        <taxon>Halopseudomonas</taxon>
    </lineage>
</organism>
<dbReference type="STRING" id="487184.SAMN05216421_1758"/>
<name>A0A1H1T8N8_9GAMM</name>
<accession>A0A1H1T8N8</accession>
<proteinExistence type="predicted"/>
<evidence type="ECO:0000313" key="3">
    <source>
        <dbReference type="Proteomes" id="UP000243207"/>
    </source>
</evidence>
<evidence type="ECO:0000256" key="1">
    <source>
        <dbReference type="SAM" id="MobiDB-lite"/>
    </source>
</evidence>
<evidence type="ECO:0008006" key="4">
    <source>
        <dbReference type="Google" id="ProtNLM"/>
    </source>
</evidence>
<evidence type="ECO:0000313" key="2">
    <source>
        <dbReference type="EMBL" id="SDS56640.1"/>
    </source>
</evidence>
<feature type="compositionally biased region" description="Basic and acidic residues" evidence="1">
    <location>
        <begin position="82"/>
        <end position="100"/>
    </location>
</feature>
<keyword evidence="3" id="KW-1185">Reference proteome</keyword>
<dbReference type="Proteomes" id="UP000243207">
    <property type="component" value="Chromosome I"/>
</dbReference>
<feature type="compositionally biased region" description="Polar residues" evidence="1">
    <location>
        <begin position="101"/>
        <end position="114"/>
    </location>
</feature>
<protein>
    <recommendedName>
        <fullName evidence="4">DUF2892 family protein</fullName>
    </recommendedName>
</protein>